<dbReference type="SUPFAM" id="SSF55653">
    <property type="entry name" value="Ribosomal protein L9 C-domain"/>
    <property type="match status" value="1"/>
</dbReference>
<evidence type="ECO:0000256" key="2">
    <source>
        <dbReference type="ARBA" id="ARBA00022730"/>
    </source>
</evidence>
<dbReference type="RefSeq" id="WP_093989532.1">
    <property type="nucleotide sequence ID" value="NZ_FYDD01000004.1"/>
</dbReference>
<accession>A0A8J6P0K1</accession>
<evidence type="ECO:0000256" key="5">
    <source>
        <dbReference type="ARBA" id="ARBA00023274"/>
    </source>
</evidence>
<dbReference type="Proteomes" id="UP000632659">
    <property type="component" value="Unassembled WGS sequence"/>
</dbReference>
<dbReference type="HAMAP" id="MF_00503">
    <property type="entry name" value="Ribosomal_bL9"/>
    <property type="match status" value="1"/>
</dbReference>
<feature type="domain" description="Ribosomal protein L9" evidence="8">
    <location>
        <begin position="1"/>
        <end position="46"/>
    </location>
</feature>
<keyword evidence="5 7" id="KW-0687">Ribonucleoprotein</keyword>
<dbReference type="Pfam" id="PF03948">
    <property type="entry name" value="Ribosomal_L9_C"/>
    <property type="match status" value="1"/>
</dbReference>
<protein>
    <recommendedName>
        <fullName evidence="6 7">Large ribosomal subunit protein bL9</fullName>
    </recommendedName>
</protein>
<dbReference type="PANTHER" id="PTHR21368">
    <property type="entry name" value="50S RIBOSOMAL PROTEIN L9"/>
    <property type="match status" value="1"/>
</dbReference>
<keyword evidence="3 7" id="KW-0694">RNA-binding</keyword>
<dbReference type="Pfam" id="PF01281">
    <property type="entry name" value="Ribosomal_L9_N"/>
    <property type="match status" value="1"/>
</dbReference>
<dbReference type="InterPro" id="IPR036791">
    <property type="entry name" value="Ribosomal_bL9_C_sf"/>
</dbReference>
<dbReference type="InterPro" id="IPR000244">
    <property type="entry name" value="Ribosomal_bL9"/>
</dbReference>
<dbReference type="InterPro" id="IPR036935">
    <property type="entry name" value="Ribosomal_bL9_N_sf"/>
</dbReference>
<dbReference type="AlphaFoldDB" id="A0A8J6P0K1"/>
<dbReference type="EMBL" id="JACRTL010000002">
    <property type="protein sequence ID" value="MBC8610459.1"/>
    <property type="molecule type" value="Genomic_DNA"/>
</dbReference>
<evidence type="ECO:0000259" key="8">
    <source>
        <dbReference type="Pfam" id="PF01281"/>
    </source>
</evidence>
<dbReference type="Gene3D" id="3.40.5.10">
    <property type="entry name" value="Ribosomal protein L9, N-terminal domain"/>
    <property type="match status" value="1"/>
</dbReference>
<evidence type="ECO:0000256" key="6">
    <source>
        <dbReference type="ARBA" id="ARBA00035292"/>
    </source>
</evidence>
<dbReference type="InterPro" id="IPR020070">
    <property type="entry name" value="Ribosomal_bL9_N"/>
</dbReference>
<comment type="caution">
    <text evidence="10">The sequence shown here is derived from an EMBL/GenBank/DDBJ whole genome shotgun (WGS) entry which is preliminary data.</text>
</comment>
<organism evidence="10 11">
    <name type="scientific">Massiliimalia timonensis</name>
    <dbReference type="NCBI Taxonomy" id="1987501"/>
    <lineage>
        <taxon>Bacteria</taxon>
        <taxon>Bacillati</taxon>
        <taxon>Bacillota</taxon>
        <taxon>Clostridia</taxon>
        <taxon>Eubacteriales</taxon>
        <taxon>Oscillospiraceae</taxon>
        <taxon>Massiliimalia</taxon>
    </lineage>
</organism>
<comment type="function">
    <text evidence="7">Binds to the 23S rRNA.</text>
</comment>
<dbReference type="GO" id="GO:1990904">
    <property type="term" value="C:ribonucleoprotein complex"/>
    <property type="evidence" value="ECO:0007669"/>
    <property type="project" value="UniProtKB-KW"/>
</dbReference>
<dbReference type="InterPro" id="IPR020594">
    <property type="entry name" value="Ribosomal_bL9_bac/chp"/>
</dbReference>
<dbReference type="Gene3D" id="3.10.430.100">
    <property type="entry name" value="Ribosomal protein L9, C-terminal domain"/>
    <property type="match status" value="1"/>
</dbReference>
<evidence type="ECO:0000313" key="10">
    <source>
        <dbReference type="EMBL" id="MBC8610459.1"/>
    </source>
</evidence>
<name>A0A8J6P0K1_9FIRM</name>
<evidence type="ECO:0000256" key="1">
    <source>
        <dbReference type="ARBA" id="ARBA00010605"/>
    </source>
</evidence>
<evidence type="ECO:0000256" key="7">
    <source>
        <dbReference type="HAMAP-Rule" id="MF_00503"/>
    </source>
</evidence>
<dbReference type="NCBIfam" id="TIGR00158">
    <property type="entry name" value="L9"/>
    <property type="match status" value="1"/>
</dbReference>
<dbReference type="GO" id="GO:0019843">
    <property type="term" value="F:rRNA binding"/>
    <property type="evidence" value="ECO:0007669"/>
    <property type="project" value="UniProtKB-UniRule"/>
</dbReference>
<dbReference type="GO" id="GO:0003735">
    <property type="term" value="F:structural constituent of ribosome"/>
    <property type="evidence" value="ECO:0007669"/>
    <property type="project" value="InterPro"/>
</dbReference>
<gene>
    <name evidence="7 10" type="primary">rplI</name>
    <name evidence="10" type="ORF">H8702_04900</name>
</gene>
<keyword evidence="4 7" id="KW-0689">Ribosomal protein</keyword>
<dbReference type="InterPro" id="IPR009027">
    <property type="entry name" value="Ribosomal_bL9/RNase_H1_N"/>
</dbReference>
<evidence type="ECO:0000313" key="11">
    <source>
        <dbReference type="Proteomes" id="UP000632659"/>
    </source>
</evidence>
<dbReference type="SUPFAM" id="SSF55658">
    <property type="entry name" value="L9 N-domain-like"/>
    <property type="match status" value="1"/>
</dbReference>
<feature type="domain" description="Large ribosomal subunit protein bL9 C-terminal" evidence="9">
    <location>
        <begin position="64"/>
        <end position="147"/>
    </location>
</feature>
<proteinExistence type="inferred from homology"/>
<dbReference type="GO" id="GO:0006412">
    <property type="term" value="P:translation"/>
    <property type="evidence" value="ECO:0007669"/>
    <property type="project" value="UniProtKB-UniRule"/>
</dbReference>
<evidence type="ECO:0000256" key="4">
    <source>
        <dbReference type="ARBA" id="ARBA00022980"/>
    </source>
</evidence>
<keyword evidence="2 7" id="KW-0699">rRNA-binding</keyword>
<dbReference type="OrthoDB" id="9788336at2"/>
<keyword evidence="11" id="KW-1185">Reference proteome</keyword>
<reference evidence="10" key="1">
    <citation type="submission" date="2020-08" db="EMBL/GenBank/DDBJ databases">
        <title>Genome public.</title>
        <authorList>
            <person name="Liu C."/>
            <person name="Sun Q."/>
        </authorList>
    </citation>
    <scope>NUCLEOTIDE SEQUENCE</scope>
    <source>
        <strain evidence="10">NSJ-15</strain>
    </source>
</reference>
<sequence>MKVILKEDVKGSGKKGDLVNVADGYAKNFLLKKGLAVAADAQAVNEKNAKDAAAAHHAQVALDNAKETAKRLADQTVTVTAKAGEKGKLFGKVTAKEIAAAVEKAFDLEVNKKKITLAQDIKSFGTFSFELKLHTGVVAKMLVNVVEE</sequence>
<dbReference type="GO" id="GO:0005840">
    <property type="term" value="C:ribosome"/>
    <property type="evidence" value="ECO:0007669"/>
    <property type="project" value="UniProtKB-KW"/>
</dbReference>
<dbReference type="InterPro" id="IPR020069">
    <property type="entry name" value="Ribosomal_bL9_C"/>
</dbReference>
<evidence type="ECO:0000259" key="9">
    <source>
        <dbReference type="Pfam" id="PF03948"/>
    </source>
</evidence>
<evidence type="ECO:0000256" key="3">
    <source>
        <dbReference type="ARBA" id="ARBA00022884"/>
    </source>
</evidence>
<comment type="similarity">
    <text evidence="1 7">Belongs to the bacterial ribosomal protein bL9 family.</text>
</comment>